<protein>
    <submittedName>
        <fullName evidence="2">Uncharacterized protein</fullName>
    </submittedName>
</protein>
<keyword evidence="3" id="KW-1185">Reference proteome</keyword>
<dbReference type="Proteomes" id="UP000001072">
    <property type="component" value="Unassembled WGS sequence"/>
</dbReference>
<dbReference type="AlphaFoldDB" id="F4S772"/>
<sequence>MSYLSLGLNLPAMFVLDPWCMLQKAAASQSQQVAYAALLVRLHSSQRLITEAPFSTEEIIASPVQSELEICVAAVSTSIADQSMATRSIESAWSFDVLATNLLVLSQPTTSAVPTDDSELSFCNQVEEQAQFNDFFQQESDHSCLDLSFDLEASFGDHHTSVHFNNEFDFETSFQGENDSSMGECYFSEDSLEVQSVQPLSNPLQTSSSGVATLSQEETPHFEIYNQMLEDLLGFSDLMSFEPVSTPLPSNLSEPNSLASTTAHVEADMQESSESLIENSIMSFYSRSELENFFADMSHQFELNLGLDDEASFGDQHLSVHVNEFYLESSCEIENHVHLDRSHCLEESFDVQEANNSAEDETRLEIYNQMLQDLLGSALNSMESTATPSSSSTVKTFIRPRRHKSSNLTISELSKSCSTSSLESTSDLCDSCDSSPEAEAIDFSSSPKEILGNSFHSIHITDELEDHFIEDGKHSFCLGDQSLDIDMLLKDLDLNHSFCFDISHSSFDLDTYLELEP</sequence>
<dbReference type="GeneID" id="18931056"/>
<dbReference type="OrthoDB" id="10578751at2759"/>
<dbReference type="EMBL" id="GL883158">
    <property type="protein sequence ID" value="EGF99461.1"/>
    <property type="molecule type" value="Genomic_DNA"/>
</dbReference>
<organism evidence="3">
    <name type="scientific">Melampsora larici-populina (strain 98AG31 / pathotype 3-4-7)</name>
    <name type="common">Poplar leaf rust fungus</name>
    <dbReference type="NCBI Taxonomy" id="747676"/>
    <lineage>
        <taxon>Eukaryota</taxon>
        <taxon>Fungi</taxon>
        <taxon>Dikarya</taxon>
        <taxon>Basidiomycota</taxon>
        <taxon>Pucciniomycotina</taxon>
        <taxon>Pucciniomycetes</taxon>
        <taxon>Pucciniales</taxon>
        <taxon>Melampsoraceae</taxon>
        <taxon>Melampsora</taxon>
    </lineage>
</organism>
<evidence type="ECO:0000256" key="1">
    <source>
        <dbReference type="SAM" id="SignalP"/>
    </source>
</evidence>
<dbReference type="RefSeq" id="XP_007417215.1">
    <property type="nucleotide sequence ID" value="XM_007417153.1"/>
</dbReference>
<accession>F4S772</accession>
<feature type="chain" id="PRO_5003318305" evidence="1">
    <location>
        <begin position="28"/>
        <end position="517"/>
    </location>
</feature>
<keyword evidence="1" id="KW-0732">Signal</keyword>
<proteinExistence type="predicted"/>
<dbReference type="HOGENOM" id="CLU_526833_0_0_1"/>
<feature type="signal peptide" evidence="1">
    <location>
        <begin position="1"/>
        <end position="27"/>
    </location>
</feature>
<reference evidence="3" key="1">
    <citation type="journal article" date="2011" name="Proc. Natl. Acad. Sci. U.S.A.">
        <title>Obligate biotrophy features unraveled by the genomic analysis of rust fungi.</title>
        <authorList>
            <person name="Duplessis S."/>
            <person name="Cuomo C.A."/>
            <person name="Lin Y.-C."/>
            <person name="Aerts A."/>
            <person name="Tisserant E."/>
            <person name="Veneault-Fourrey C."/>
            <person name="Joly D.L."/>
            <person name="Hacquard S."/>
            <person name="Amselem J."/>
            <person name="Cantarel B.L."/>
            <person name="Chiu R."/>
            <person name="Coutinho P.M."/>
            <person name="Feau N."/>
            <person name="Field M."/>
            <person name="Frey P."/>
            <person name="Gelhaye E."/>
            <person name="Goldberg J."/>
            <person name="Grabherr M.G."/>
            <person name="Kodira C.D."/>
            <person name="Kohler A."/>
            <person name="Kuees U."/>
            <person name="Lindquist E.A."/>
            <person name="Lucas S.M."/>
            <person name="Mago R."/>
            <person name="Mauceli E."/>
            <person name="Morin E."/>
            <person name="Murat C."/>
            <person name="Pangilinan J.L."/>
            <person name="Park R."/>
            <person name="Pearson M."/>
            <person name="Quesneville H."/>
            <person name="Rouhier N."/>
            <person name="Sakthikumar S."/>
            <person name="Salamov A.A."/>
            <person name="Schmutz J."/>
            <person name="Selles B."/>
            <person name="Shapiro H."/>
            <person name="Tanguay P."/>
            <person name="Tuskan G.A."/>
            <person name="Henrissat B."/>
            <person name="Van de Peer Y."/>
            <person name="Rouze P."/>
            <person name="Ellis J.G."/>
            <person name="Dodds P.N."/>
            <person name="Schein J.E."/>
            <person name="Zhong S."/>
            <person name="Hamelin R.C."/>
            <person name="Grigoriev I.V."/>
            <person name="Szabo L.J."/>
            <person name="Martin F."/>
        </authorList>
    </citation>
    <scope>NUCLEOTIDE SEQUENCE [LARGE SCALE GENOMIC DNA]</scope>
    <source>
        <strain evidence="3">98AG31 / pathotype 3-4-7</strain>
    </source>
</reference>
<name>F4S772_MELLP</name>
<dbReference type="KEGG" id="mlr:MELLADRAFT_68549"/>
<dbReference type="InParanoid" id="F4S772"/>
<gene>
    <name evidence="2" type="ORF">MELLADRAFT_68549</name>
</gene>
<evidence type="ECO:0000313" key="2">
    <source>
        <dbReference type="EMBL" id="EGF99461.1"/>
    </source>
</evidence>
<evidence type="ECO:0000313" key="3">
    <source>
        <dbReference type="Proteomes" id="UP000001072"/>
    </source>
</evidence>
<dbReference type="VEuPathDB" id="FungiDB:MELLADRAFT_68549"/>